<dbReference type="PANTHER" id="PTHR40455:SF1">
    <property type="entry name" value="ANTITOXIN HIGA"/>
    <property type="match status" value="1"/>
</dbReference>
<dbReference type="InterPro" id="IPR010359">
    <property type="entry name" value="IrrE_HExxH"/>
</dbReference>
<evidence type="ECO:0000313" key="4">
    <source>
        <dbReference type="Proteomes" id="UP000595224"/>
    </source>
</evidence>
<evidence type="ECO:0000256" key="1">
    <source>
        <dbReference type="ARBA" id="ARBA00007227"/>
    </source>
</evidence>
<dbReference type="AlphaFoldDB" id="A0A7T3RDW0"/>
<proteinExistence type="inferred from homology"/>
<reference evidence="3 4" key="1">
    <citation type="submission" date="2020-11" db="EMBL/GenBank/DDBJ databases">
        <title>Treponema Peruensis nv. sp., first commensal Treponema isolated from human feces.</title>
        <authorList>
            <person name="Belkhou C."/>
            <person name="Raes J."/>
        </authorList>
    </citation>
    <scope>NUCLEOTIDE SEQUENCE [LARGE SCALE GENOMIC DNA]</scope>
    <source>
        <strain evidence="3 4">RCC2812</strain>
    </source>
</reference>
<dbReference type="PANTHER" id="PTHR40455">
    <property type="entry name" value="ANTITOXIN HIGA"/>
    <property type="match status" value="1"/>
</dbReference>
<dbReference type="InterPro" id="IPR010982">
    <property type="entry name" value="Lambda_DNA-bd_dom_sf"/>
</dbReference>
<evidence type="ECO:0000313" key="3">
    <source>
        <dbReference type="EMBL" id="QQA01187.1"/>
    </source>
</evidence>
<dbReference type="Proteomes" id="UP000595224">
    <property type="component" value="Chromosome"/>
</dbReference>
<dbReference type="InterPro" id="IPR039060">
    <property type="entry name" value="Antitox_HigA"/>
</dbReference>
<comment type="similarity">
    <text evidence="1">Belongs to the short-chain fatty acyl-CoA assimilation regulator (ScfR) family.</text>
</comment>
<organism evidence="3 4">
    <name type="scientific">Treponema peruense</name>
    <dbReference type="NCBI Taxonomy" id="2787628"/>
    <lineage>
        <taxon>Bacteria</taxon>
        <taxon>Pseudomonadati</taxon>
        <taxon>Spirochaetota</taxon>
        <taxon>Spirochaetia</taxon>
        <taxon>Spirochaetales</taxon>
        <taxon>Treponemataceae</taxon>
        <taxon>Treponema</taxon>
    </lineage>
</organism>
<dbReference type="GO" id="GO:0006355">
    <property type="term" value="P:regulation of DNA-templated transcription"/>
    <property type="evidence" value="ECO:0007669"/>
    <property type="project" value="InterPro"/>
</dbReference>
<keyword evidence="4" id="KW-1185">Reference proteome</keyword>
<dbReference type="Pfam" id="PF06114">
    <property type="entry name" value="Peptidase_M78"/>
    <property type="match status" value="1"/>
</dbReference>
<dbReference type="InterPro" id="IPR001387">
    <property type="entry name" value="Cro/C1-type_HTH"/>
</dbReference>
<gene>
    <name evidence="3" type="ORF">IWA51_00755</name>
</gene>
<dbReference type="KEGG" id="tper:IWA51_00755"/>
<dbReference type="Gene3D" id="1.10.10.2910">
    <property type="match status" value="1"/>
</dbReference>
<dbReference type="EMBL" id="CP064936">
    <property type="protein sequence ID" value="QQA01187.1"/>
    <property type="molecule type" value="Genomic_DNA"/>
</dbReference>
<dbReference type="SUPFAM" id="SSF47413">
    <property type="entry name" value="lambda repressor-like DNA-binding domains"/>
    <property type="match status" value="1"/>
</dbReference>
<protein>
    <submittedName>
        <fullName evidence="3">ImmA/IrrE family metallo-endopeptidase</fullName>
    </submittedName>
</protein>
<feature type="domain" description="HTH cro/C1-type" evidence="2">
    <location>
        <begin position="82"/>
        <end position="115"/>
    </location>
</feature>
<sequence length="398" mass="45595">MADIKLIKTKDDYEKILKRIDEIFEAEPGTPAGDELELLTKLVEIYEDEKYPMDLPSPVAAIKFRMEQQGLKSKDLIPYIGSKSKVSEVLSGKRALSLNMIRKLHEGLGIPAEVLIQESGKELPDSSIMEHGINFPFTEMYKRGWFTNFFDGTLSQAKELKEELIIKFIGNFNIQDVALCYNRKSENKESENLDDILMAWRIRVMNLAAAEKLPKWNKDVLSEQFFSHLAMLSVFDQGPKLAKELLNKVGIHFIIEEHLEKSHLDGSSMLMPDGSPLIALTLRYDRLDSFWFTLFHELAHVKKHLSKNNAAYFDDITNEMSKTIEREADTYAKEMLIPMNIWKTSGLTISSTPIAIRNFAEEQHISPAIPAGRLRFENKKYTVFNNLIGNGVVRKMFK</sequence>
<dbReference type="RefSeq" id="WP_198442781.1">
    <property type="nucleotide sequence ID" value="NZ_CBCSHE010000023.1"/>
</dbReference>
<dbReference type="PROSITE" id="PS50943">
    <property type="entry name" value="HTH_CROC1"/>
    <property type="match status" value="1"/>
</dbReference>
<dbReference type="GO" id="GO:0001046">
    <property type="term" value="F:core promoter sequence-specific DNA binding"/>
    <property type="evidence" value="ECO:0007669"/>
    <property type="project" value="TreeGrafter"/>
</dbReference>
<name>A0A7T3RDW0_9SPIR</name>
<accession>A0A7T3RDW0</accession>
<dbReference type="CDD" id="cd00093">
    <property type="entry name" value="HTH_XRE"/>
    <property type="match status" value="1"/>
</dbReference>
<dbReference type="Gene3D" id="1.10.260.40">
    <property type="entry name" value="lambda repressor-like DNA-binding domains"/>
    <property type="match status" value="1"/>
</dbReference>
<evidence type="ECO:0000259" key="2">
    <source>
        <dbReference type="PROSITE" id="PS50943"/>
    </source>
</evidence>